<organism evidence="5 6">
    <name type="scientific">Hibiscus syriacus</name>
    <name type="common">Rose of Sharon</name>
    <dbReference type="NCBI Taxonomy" id="106335"/>
    <lineage>
        <taxon>Eukaryota</taxon>
        <taxon>Viridiplantae</taxon>
        <taxon>Streptophyta</taxon>
        <taxon>Embryophyta</taxon>
        <taxon>Tracheophyta</taxon>
        <taxon>Spermatophyta</taxon>
        <taxon>Magnoliopsida</taxon>
        <taxon>eudicotyledons</taxon>
        <taxon>Gunneridae</taxon>
        <taxon>Pentapetalae</taxon>
        <taxon>rosids</taxon>
        <taxon>malvids</taxon>
        <taxon>Malvales</taxon>
        <taxon>Malvaceae</taxon>
        <taxon>Malvoideae</taxon>
        <taxon>Hibiscus</taxon>
    </lineage>
</organism>
<dbReference type="InterPro" id="IPR039647">
    <property type="entry name" value="EF_hand_pair_protein_CML-like"/>
</dbReference>
<evidence type="ECO:0000313" key="6">
    <source>
        <dbReference type="Proteomes" id="UP000436088"/>
    </source>
</evidence>
<dbReference type="InterPro" id="IPR002048">
    <property type="entry name" value="EF_hand_dom"/>
</dbReference>
<name>A0A6A3CIG7_HIBSY</name>
<comment type="caution">
    <text evidence="5">The sequence shown here is derived from an EMBL/GenBank/DDBJ whole genome shotgun (WGS) entry which is preliminary data.</text>
</comment>
<dbReference type="CDD" id="cd00051">
    <property type="entry name" value="EFh"/>
    <property type="match status" value="1"/>
</dbReference>
<dbReference type="PROSITE" id="PS00018">
    <property type="entry name" value="EF_HAND_1"/>
    <property type="match status" value="1"/>
</dbReference>
<keyword evidence="6" id="KW-1185">Reference proteome</keyword>
<reference evidence="5" key="1">
    <citation type="submission" date="2019-09" db="EMBL/GenBank/DDBJ databases">
        <title>Draft genome information of white flower Hibiscus syriacus.</title>
        <authorList>
            <person name="Kim Y.-M."/>
        </authorList>
    </citation>
    <scope>NUCLEOTIDE SEQUENCE [LARGE SCALE GENOMIC DNA]</scope>
    <source>
        <strain evidence="5">YM2019G1</strain>
    </source>
</reference>
<keyword evidence="1" id="KW-0479">Metal-binding</keyword>
<dbReference type="SUPFAM" id="SSF47473">
    <property type="entry name" value="EF-hand"/>
    <property type="match status" value="1"/>
</dbReference>
<dbReference type="Proteomes" id="UP000436088">
    <property type="component" value="Unassembled WGS sequence"/>
</dbReference>
<keyword evidence="3" id="KW-0106">Calcium</keyword>
<dbReference type="AlphaFoldDB" id="A0A6A3CIG7"/>
<evidence type="ECO:0000256" key="2">
    <source>
        <dbReference type="ARBA" id="ARBA00022737"/>
    </source>
</evidence>
<dbReference type="Gene3D" id="1.10.238.10">
    <property type="entry name" value="EF-hand"/>
    <property type="match status" value="1"/>
</dbReference>
<dbReference type="InterPro" id="IPR018247">
    <property type="entry name" value="EF_Hand_1_Ca_BS"/>
</dbReference>
<dbReference type="InterPro" id="IPR011992">
    <property type="entry name" value="EF-hand-dom_pair"/>
</dbReference>
<dbReference type="FunFam" id="1.10.238.10:FF:000003">
    <property type="entry name" value="Calmodulin A"/>
    <property type="match status" value="1"/>
</dbReference>
<dbReference type="EMBL" id="VEPZ02000244">
    <property type="protein sequence ID" value="KAE8728953.1"/>
    <property type="molecule type" value="Genomic_DNA"/>
</dbReference>
<evidence type="ECO:0000313" key="5">
    <source>
        <dbReference type="EMBL" id="KAE8728953.1"/>
    </source>
</evidence>
<evidence type="ECO:0000259" key="4">
    <source>
        <dbReference type="PROSITE" id="PS50222"/>
    </source>
</evidence>
<accession>A0A6A3CIG7</accession>
<feature type="domain" description="EF-hand" evidence="4">
    <location>
        <begin position="155"/>
        <end position="190"/>
    </location>
</feature>
<dbReference type="SMART" id="SM00054">
    <property type="entry name" value="EFh"/>
    <property type="match status" value="2"/>
</dbReference>
<dbReference type="PANTHER" id="PTHR10891">
    <property type="entry name" value="EF-HAND CALCIUM-BINDING DOMAIN CONTAINING PROTEIN"/>
    <property type="match status" value="1"/>
</dbReference>
<evidence type="ECO:0000256" key="1">
    <source>
        <dbReference type="ARBA" id="ARBA00022723"/>
    </source>
</evidence>
<gene>
    <name evidence="5" type="ORF">F3Y22_tig00004041pilonHSYRG00069</name>
</gene>
<keyword evidence="2" id="KW-0677">Repeat</keyword>
<dbReference type="Pfam" id="PF13499">
    <property type="entry name" value="EF-hand_7"/>
    <property type="match status" value="1"/>
</dbReference>
<sequence>MERVRRHLSDSGLCPVCNLRDEDVDHLLRDCRFARDIWNHLIKPEELRVFMGLLFRDWMWLNLYGHEGAELQWCVNTIGGELSLVEAEMVVEDLDTDGDGLLGLEGFMRLVDEVGDEDRMKDLKEAFKMYEMEAGCGFITPKSLERMLGRLSEPRSLEDCKLMISRFDLNGDGVINFDEFRLLMDITAPGSGVPNTELPATMQFAPAEAAISMVEGPQPPSTCETKLGVL</sequence>
<dbReference type="PROSITE" id="PS50222">
    <property type="entry name" value="EF_HAND_2"/>
    <property type="match status" value="1"/>
</dbReference>
<protein>
    <submittedName>
        <fullName evidence="5">Calcium-binding protein CML31</fullName>
    </submittedName>
</protein>
<dbReference type="GO" id="GO:0005509">
    <property type="term" value="F:calcium ion binding"/>
    <property type="evidence" value="ECO:0007669"/>
    <property type="project" value="InterPro"/>
</dbReference>
<proteinExistence type="predicted"/>
<evidence type="ECO:0000256" key="3">
    <source>
        <dbReference type="ARBA" id="ARBA00022837"/>
    </source>
</evidence>